<sequence>MVETQFSTKVKRARSDNAFELGSGVHHGEYFKQKGNIHQTTCPGVPQQNGVVERKHKHLLETARALMFQSKLPITFWGECVLTATHLIDIFPTRVLKGKSPSKMLFDKAPSYTHLCTFGCLCYASTSTPGRDKFQPRAQACIFIGYPFGKKGYKLYNIDTRQVLVSRDVTFLEHIFPSLHSSDPSYLFPYLFEETDPAVVPSSSSAALEVDSTPPPVSPIPPPPPPEPRRSTRSSVPPSHLQDCVCNSASSVDSSCFHTLSSACQASHFVNLSDLSPDSQQLLLNLDSVKEPSSYQEAANHPAWQEAMTKEFNALERNQTWEVMHLPKGKKAIKCKWVYKVKYNADGTVERCKSRLVVRGDTQKAGIDFNETFSLVVKMTTIRSLIAVANKRQLGLYQLDVNNAFLHGDLDEDIYMLPPPGMPLSSPDHVLKLKKSLYGLKQASRQWYGKLSDALKTKGYMRSPNDYSLFFKTMGDSVVHVAVYVDDILLTSNNDQEISALKAFLHSTFQIKDLGTLNYFLGIEVLKYPFGLIMTQRKFAKDLLTEFSTDDVSSVSSPLPLHLQLKLNDGQVLDDPLAYRRLVGKLNYLTHTRPDLAFAVQFLSQFMSDPLVPHWDVACHTLRYVKGTCSQRLFFNNAPDISLSAYCDSDLAACPNTRRSVSGYFISLEGSPISWKSKKQPTVFLSSAEAEYRSLRRVTQELAWLTLLFVEFRLDNLTPVPLKCDSQAAIHIAKNPVFHERTKHIKLDCHFVREKLQAGLILLSHTRTSDQLANLFTKSLTGQPHSDIISKLGLYTPPTWGGGVVSELSSELTKFACLV</sequence>
<reference evidence="2" key="1">
    <citation type="journal article" date="2022" name="Mol. Ecol. Resour.">
        <title>The genomes of chicory, endive, great burdock and yacon provide insights into Asteraceae palaeo-polyploidization history and plant inulin production.</title>
        <authorList>
            <person name="Fan W."/>
            <person name="Wang S."/>
            <person name="Wang H."/>
            <person name="Wang A."/>
            <person name="Jiang F."/>
            <person name="Liu H."/>
            <person name="Zhao H."/>
            <person name="Xu D."/>
            <person name="Zhang Y."/>
        </authorList>
    </citation>
    <scope>NUCLEOTIDE SEQUENCE [LARGE SCALE GENOMIC DNA]</scope>
    <source>
        <strain evidence="2">cv. Yunnan</strain>
    </source>
</reference>
<organism evidence="1 2">
    <name type="scientific">Smallanthus sonchifolius</name>
    <dbReference type="NCBI Taxonomy" id="185202"/>
    <lineage>
        <taxon>Eukaryota</taxon>
        <taxon>Viridiplantae</taxon>
        <taxon>Streptophyta</taxon>
        <taxon>Embryophyta</taxon>
        <taxon>Tracheophyta</taxon>
        <taxon>Spermatophyta</taxon>
        <taxon>Magnoliopsida</taxon>
        <taxon>eudicotyledons</taxon>
        <taxon>Gunneridae</taxon>
        <taxon>Pentapetalae</taxon>
        <taxon>asterids</taxon>
        <taxon>campanulids</taxon>
        <taxon>Asterales</taxon>
        <taxon>Asteraceae</taxon>
        <taxon>Asteroideae</taxon>
        <taxon>Heliantheae alliance</taxon>
        <taxon>Millerieae</taxon>
        <taxon>Smallanthus</taxon>
    </lineage>
</organism>
<protein>
    <submittedName>
        <fullName evidence="1">Uncharacterized protein</fullName>
    </submittedName>
</protein>
<evidence type="ECO:0000313" key="1">
    <source>
        <dbReference type="EMBL" id="KAI3713164.1"/>
    </source>
</evidence>
<gene>
    <name evidence="1" type="ORF">L1987_71737</name>
</gene>
<dbReference type="Proteomes" id="UP001056120">
    <property type="component" value="Linkage Group LG24"/>
</dbReference>
<evidence type="ECO:0000313" key="2">
    <source>
        <dbReference type="Proteomes" id="UP001056120"/>
    </source>
</evidence>
<comment type="caution">
    <text evidence="1">The sequence shown here is derived from an EMBL/GenBank/DDBJ whole genome shotgun (WGS) entry which is preliminary data.</text>
</comment>
<dbReference type="EMBL" id="CM042041">
    <property type="protein sequence ID" value="KAI3713164.1"/>
    <property type="molecule type" value="Genomic_DNA"/>
</dbReference>
<accession>A0ACB9ASV9</accession>
<name>A0ACB9ASV9_9ASTR</name>
<reference evidence="1 2" key="2">
    <citation type="journal article" date="2022" name="Mol. Ecol. Resour.">
        <title>The genomes of chicory, endive, great burdock and yacon provide insights into Asteraceae paleo-polyploidization history and plant inulin production.</title>
        <authorList>
            <person name="Fan W."/>
            <person name="Wang S."/>
            <person name="Wang H."/>
            <person name="Wang A."/>
            <person name="Jiang F."/>
            <person name="Liu H."/>
            <person name="Zhao H."/>
            <person name="Xu D."/>
            <person name="Zhang Y."/>
        </authorList>
    </citation>
    <scope>NUCLEOTIDE SEQUENCE [LARGE SCALE GENOMIC DNA]</scope>
    <source>
        <strain evidence="2">cv. Yunnan</strain>
        <tissue evidence="1">Leaves</tissue>
    </source>
</reference>
<keyword evidence="2" id="KW-1185">Reference proteome</keyword>
<proteinExistence type="predicted"/>